<evidence type="ECO:0000313" key="1">
    <source>
        <dbReference type="EMBL" id="GAA4266554.1"/>
    </source>
</evidence>
<dbReference type="RefSeq" id="WP_344795871.1">
    <property type="nucleotide sequence ID" value="NZ_BAABAU010000001.1"/>
</dbReference>
<keyword evidence="2" id="KW-1185">Reference proteome</keyword>
<dbReference type="InterPro" id="IPR050155">
    <property type="entry name" value="HAD-like_hydrolase_sf"/>
</dbReference>
<comment type="caution">
    <text evidence="1">The sequence shown here is derived from an EMBL/GenBank/DDBJ whole genome shotgun (WGS) entry which is preliminary data.</text>
</comment>
<dbReference type="PANTHER" id="PTHR43434:SF1">
    <property type="entry name" value="PHOSPHOGLYCOLATE PHOSPHATASE"/>
    <property type="match status" value="1"/>
</dbReference>
<dbReference type="Gene3D" id="1.10.150.240">
    <property type="entry name" value="Putative phosphatase, domain 2"/>
    <property type="match status" value="1"/>
</dbReference>
<name>A0ABP8E2W4_9MICO</name>
<dbReference type="Pfam" id="PF13242">
    <property type="entry name" value="Hydrolase_like"/>
    <property type="match status" value="1"/>
</dbReference>
<dbReference type="SFLD" id="SFLDS00003">
    <property type="entry name" value="Haloacid_Dehalogenase"/>
    <property type="match status" value="1"/>
</dbReference>
<dbReference type="PANTHER" id="PTHR43434">
    <property type="entry name" value="PHOSPHOGLYCOLATE PHOSPHATASE"/>
    <property type="match status" value="1"/>
</dbReference>
<gene>
    <name evidence="1" type="ORF">GCM10022256_21660</name>
</gene>
<dbReference type="SFLD" id="SFLDG01129">
    <property type="entry name" value="C1.5:_HAD__Beta-PGM__Phosphata"/>
    <property type="match status" value="1"/>
</dbReference>
<evidence type="ECO:0000313" key="2">
    <source>
        <dbReference type="Proteomes" id="UP001501594"/>
    </source>
</evidence>
<proteinExistence type="predicted"/>
<reference evidence="2" key="1">
    <citation type="journal article" date="2019" name="Int. J. Syst. Evol. Microbiol.">
        <title>The Global Catalogue of Microorganisms (GCM) 10K type strain sequencing project: providing services to taxonomists for standard genome sequencing and annotation.</title>
        <authorList>
            <consortium name="The Broad Institute Genomics Platform"/>
            <consortium name="The Broad Institute Genome Sequencing Center for Infectious Disease"/>
            <person name="Wu L."/>
            <person name="Ma J."/>
        </authorList>
    </citation>
    <scope>NUCLEOTIDE SEQUENCE [LARGE SCALE GENOMIC DNA]</scope>
    <source>
        <strain evidence="2">JCM 17442</strain>
    </source>
</reference>
<dbReference type="EMBL" id="BAABAU010000001">
    <property type="protein sequence ID" value="GAA4266554.1"/>
    <property type="molecule type" value="Genomic_DNA"/>
</dbReference>
<dbReference type="SUPFAM" id="SSF56784">
    <property type="entry name" value="HAD-like"/>
    <property type="match status" value="1"/>
</dbReference>
<dbReference type="InterPro" id="IPR036412">
    <property type="entry name" value="HAD-like_sf"/>
</dbReference>
<organism evidence="1 2">
    <name type="scientific">Frondihabitans peucedani</name>
    <dbReference type="NCBI Taxonomy" id="598626"/>
    <lineage>
        <taxon>Bacteria</taxon>
        <taxon>Bacillati</taxon>
        <taxon>Actinomycetota</taxon>
        <taxon>Actinomycetes</taxon>
        <taxon>Micrococcales</taxon>
        <taxon>Microbacteriaceae</taxon>
        <taxon>Frondihabitans</taxon>
    </lineage>
</organism>
<dbReference type="GO" id="GO:0016787">
    <property type="term" value="F:hydrolase activity"/>
    <property type="evidence" value="ECO:0007669"/>
    <property type="project" value="UniProtKB-KW"/>
</dbReference>
<keyword evidence="1" id="KW-0378">Hydrolase</keyword>
<sequence length="224" mass="23474">MKKPLAVLFDIDETLVHTGGAGGRSWAAAFDDLYGIPADIGQHTSSGETDPEVGRETFVGVIGRDPEPAELSKLYARYLWHLADIIHESEGYRVEPGVDALLKSLTDAGVVIGVISGAMEGAARTKMEPGRLGRYFVFGGYGSDSADRDEATRAAIRKASLLVGHDLAPDEVFVVGDTPHDITSAHAAGARGIGVATGHYSADDLEKAGADAVLADLTEAFPGL</sequence>
<accession>A0ABP8E2W4</accession>
<dbReference type="Gene3D" id="3.40.50.1000">
    <property type="entry name" value="HAD superfamily/HAD-like"/>
    <property type="match status" value="1"/>
</dbReference>
<protein>
    <submittedName>
        <fullName evidence="1">HAD family hydrolase</fullName>
    </submittedName>
</protein>
<dbReference type="InterPro" id="IPR023214">
    <property type="entry name" value="HAD_sf"/>
</dbReference>
<dbReference type="InterPro" id="IPR023198">
    <property type="entry name" value="PGP-like_dom2"/>
</dbReference>
<dbReference type="Proteomes" id="UP001501594">
    <property type="component" value="Unassembled WGS sequence"/>
</dbReference>